<keyword evidence="1" id="KW-0378">Hydrolase</keyword>
<reference evidence="1 2" key="1">
    <citation type="submission" date="2019-11" db="EMBL/GenBank/DDBJ databases">
        <authorList>
            <person name="Li J."/>
        </authorList>
    </citation>
    <scope>NUCLEOTIDE SEQUENCE [LARGE SCALE GENOMIC DNA]</scope>
    <source>
        <strain evidence="1 2">MF47</strain>
    </source>
</reference>
<dbReference type="KEGG" id="aef:GEV26_12305"/>
<proteinExistence type="predicted"/>
<organism evidence="1 2">
    <name type="scientific">Aeromicrobium yanjiei</name>
    <dbReference type="NCBI Taxonomy" id="2662028"/>
    <lineage>
        <taxon>Bacteria</taxon>
        <taxon>Bacillati</taxon>
        <taxon>Actinomycetota</taxon>
        <taxon>Actinomycetes</taxon>
        <taxon>Propionibacteriales</taxon>
        <taxon>Nocardioidaceae</taxon>
        <taxon>Aeromicrobium</taxon>
    </lineage>
</organism>
<evidence type="ECO:0000313" key="1">
    <source>
        <dbReference type="EMBL" id="QGG42087.1"/>
    </source>
</evidence>
<keyword evidence="2" id="KW-1185">Reference proteome</keyword>
<dbReference type="Gene3D" id="3.40.50.1820">
    <property type="entry name" value="alpha/beta hydrolase"/>
    <property type="match status" value="1"/>
</dbReference>
<name>A0A5Q2MG00_9ACTN</name>
<accession>A0A5Q2MG00</accession>
<protein>
    <submittedName>
        <fullName evidence="1">Alpha/beta fold hydrolase</fullName>
    </submittedName>
</protein>
<dbReference type="SUPFAM" id="SSF53474">
    <property type="entry name" value="alpha/beta-Hydrolases"/>
    <property type="match status" value="1"/>
</dbReference>
<dbReference type="GO" id="GO:0016787">
    <property type="term" value="F:hydrolase activity"/>
    <property type="evidence" value="ECO:0007669"/>
    <property type="project" value="UniProtKB-KW"/>
</dbReference>
<dbReference type="RefSeq" id="WP_153653433.1">
    <property type="nucleotide sequence ID" value="NZ_CP045737.1"/>
</dbReference>
<dbReference type="EMBL" id="CP045737">
    <property type="protein sequence ID" value="QGG42087.1"/>
    <property type="molecule type" value="Genomic_DNA"/>
</dbReference>
<dbReference type="InterPro" id="IPR029058">
    <property type="entry name" value="AB_hydrolase_fold"/>
</dbReference>
<gene>
    <name evidence="1" type="ORF">GEV26_12305</name>
</gene>
<dbReference type="AlphaFoldDB" id="A0A5Q2MG00"/>
<sequence length="225" mass="24014">MPNSPRLIATSEPRHAEAVALVLHGGASRRDNPMVSPTQLSVLRMVPIAKRLAGADGRLAVYRLLNSTRGWDTRHTPVDDVHWAVDQLREGFGSDLPVGLVGHSLGGRAAILAADRPEVHSVVALNPWVYPADGGIDLTGRRVLIAHGTDDRIASPANAAAAARLLDRTADVSYVRVSGGKHAMLRRHADFDRLAATFTADALLSGRTPRGVVARAFQGESPIDI</sequence>
<evidence type="ECO:0000313" key="2">
    <source>
        <dbReference type="Proteomes" id="UP000392064"/>
    </source>
</evidence>
<dbReference type="Proteomes" id="UP000392064">
    <property type="component" value="Chromosome"/>
</dbReference>